<dbReference type="PROSITE" id="PS00614">
    <property type="entry name" value="IGPS"/>
    <property type="match status" value="1"/>
</dbReference>
<keyword evidence="11" id="KW-1185">Reference proteome</keyword>
<dbReference type="EC" id="4.1.1.48" evidence="8"/>
<gene>
    <name evidence="8 10" type="primary">trpC</name>
    <name evidence="10" type="ORF">JZK55_19540</name>
</gene>
<dbReference type="PANTHER" id="PTHR22854">
    <property type="entry name" value="TRYPTOPHAN BIOSYNTHESIS PROTEIN"/>
    <property type="match status" value="1"/>
</dbReference>
<keyword evidence="6 8" id="KW-0057">Aromatic amino acid biosynthesis</keyword>
<keyword evidence="3 8" id="KW-0028">Amino-acid biosynthesis</keyword>
<evidence type="ECO:0000313" key="10">
    <source>
        <dbReference type="EMBL" id="BCB97032.1"/>
    </source>
</evidence>
<dbReference type="UniPathway" id="UPA00035">
    <property type="reaction ID" value="UER00043"/>
</dbReference>
<evidence type="ECO:0000259" key="9">
    <source>
        <dbReference type="Pfam" id="PF00218"/>
    </source>
</evidence>
<dbReference type="SUPFAM" id="SSF51366">
    <property type="entry name" value="Ribulose-phoshate binding barrel"/>
    <property type="match status" value="1"/>
</dbReference>
<dbReference type="NCBIfam" id="NF001377">
    <property type="entry name" value="PRK00278.2-4"/>
    <property type="match status" value="1"/>
</dbReference>
<comment type="catalytic activity">
    <reaction evidence="1 8">
        <text>1-(2-carboxyphenylamino)-1-deoxy-D-ribulose 5-phosphate + H(+) = (1S,2R)-1-C-(indol-3-yl)glycerol 3-phosphate + CO2 + H2O</text>
        <dbReference type="Rhea" id="RHEA:23476"/>
        <dbReference type="ChEBI" id="CHEBI:15377"/>
        <dbReference type="ChEBI" id="CHEBI:15378"/>
        <dbReference type="ChEBI" id="CHEBI:16526"/>
        <dbReference type="ChEBI" id="CHEBI:58613"/>
        <dbReference type="ChEBI" id="CHEBI:58866"/>
        <dbReference type="EC" id="4.1.1.48"/>
    </reaction>
</comment>
<evidence type="ECO:0000256" key="7">
    <source>
        <dbReference type="ARBA" id="ARBA00023239"/>
    </source>
</evidence>
<dbReference type="InterPro" id="IPR045186">
    <property type="entry name" value="Indole-3-glycerol_P_synth"/>
</dbReference>
<dbReference type="KEGG" id="dtp:JZK55_19540"/>
<evidence type="ECO:0000313" key="11">
    <source>
        <dbReference type="Proteomes" id="UP000516360"/>
    </source>
</evidence>
<dbReference type="AlphaFoldDB" id="A0A7G1H4F7"/>
<evidence type="ECO:0000256" key="6">
    <source>
        <dbReference type="ARBA" id="ARBA00023141"/>
    </source>
</evidence>
<name>A0A7G1H4F7_9BACT</name>
<dbReference type="InterPro" id="IPR013798">
    <property type="entry name" value="Indole-3-glycerol_P_synth_dom"/>
</dbReference>
<proteinExistence type="inferred from homology"/>
<feature type="domain" description="Indole-3-glycerol phosphate synthase" evidence="9">
    <location>
        <begin position="5"/>
        <end position="258"/>
    </location>
</feature>
<dbReference type="InterPro" id="IPR011060">
    <property type="entry name" value="RibuloseP-bd_barrel"/>
</dbReference>
<dbReference type="CDD" id="cd00331">
    <property type="entry name" value="IGPS"/>
    <property type="match status" value="1"/>
</dbReference>
<evidence type="ECO:0000256" key="2">
    <source>
        <dbReference type="ARBA" id="ARBA00004696"/>
    </source>
</evidence>
<dbReference type="HAMAP" id="MF_00134_B">
    <property type="entry name" value="IGPS_B"/>
    <property type="match status" value="1"/>
</dbReference>
<dbReference type="FunFam" id="3.20.20.70:FF:000024">
    <property type="entry name" value="Indole-3-glycerol phosphate synthase"/>
    <property type="match status" value="1"/>
</dbReference>
<dbReference type="Pfam" id="PF00218">
    <property type="entry name" value="IGPS"/>
    <property type="match status" value="1"/>
</dbReference>
<dbReference type="GO" id="GO:0004425">
    <property type="term" value="F:indole-3-glycerol-phosphate synthase activity"/>
    <property type="evidence" value="ECO:0007669"/>
    <property type="project" value="UniProtKB-UniRule"/>
</dbReference>
<protein>
    <recommendedName>
        <fullName evidence="8">Indole-3-glycerol phosphate synthase</fullName>
        <shortName evidence="8">IGPS</shortName>
        <ecNumber evidence="8">4.1.1.48</ecNumber>
    </recommendedName>
</protein>
<dbReference type="EMBL" id="AP022873">
    <property type="protein sequence ID" value="BCB97032.1"/>
    <property type="molecule type" value="Genomic_DNA"/>
</dbReference>
<keyword evidence="7 8" id="KW-0456">Lyase</keyword>
<dbReference type="RefSeq" id="WP_203472181.1">
    <property type="nucleotide sequence ID" value="NZ_AP022873.1"/>
</dbReference>
<dbReference type="InterPro" id="IPR013785">
    <property type="entry name" value="Aldolase_TIM"/>
</dbReference>
<evidence type="ECO:0000256" key="1">
    <source>
        <dbReference type="ARBA" id="ARBA00001633"/>
    </source>
</evidence>
<dbReference type="HAMAP" id="MF_00134_A">
    <property type="entry name" value="IGPS_A"/>
    <property type="match status" value="1"/>
</dbReference>
<dbReference type="PANTHER" id="PTHR22854:SF2">
    <property type="entry name" value="INDOLE-3-GLYCEROL-PHOSPHATE SYNTHASE"/>
    <property type="match status" value="1"/>
</dbReference>
<dbReference type="InterPro" id="IPR001468">
    <property type="entry name" value="Indole-3-GlycerolPSynthase_CS"/>
</dbReference>
<dbReference type="Proteomes" id="UP000516360">
    <property type="component" value="Chromosome"/>
</dbReference>
<dbReference type="GO" id="GO:0000162">
    <property type="term" value="P:L-tryptophan biosynthetic process"/>
    <property type="evidence" value="ECO:0007669"/>
    <property type="project" value="UniProtKB-UniRule"/>
</dbReference>
<organism evidence="10 11">
    <name type="scientific">Dissulfurispira thermophila</name>
    <dbReference type="NCBI Taxonomy" id="2715679"/>
    <lineage>
        <taxon>Bacteria</taxon>
        <taxon>Pseudomonadati</taxon>
        <taxon>Nitrospirota</taxon>
        <taxon>Thermodesulfovibrionia</taxon>
        <taxon>Thermodesulfovibrionales</taxon>
        <taxon>Dissulfurispiraceae</taxon>
        <taxon>Dissulfurispira</taxon>
    </lineage>
</organism>
<evidence type="ECO:0000256" key="5">
    <source>
        <dbReference type="ARBA" id="ARBA00022822"/>
    </source>
</evidence>
<accession>A0A7G1H4F7</accession>
<evidence type="ECO:0000256" key="4">
    <source>
        <dbReference type="ARBA" id="ARBA00022793"/>
    </source>
</evidence>
<dbReference type="Gene3D" id="3.20.20.70">
    <property type="entry name" value="Aldolase class I"/>
    <property type="match status" value="1"/>
</dbReference>
<comment type="similarity">
    <text evidence="8">Belongs to the TrpC family.</text>
</comment>
<evidence type="ECO:0000256" key="3">
    <source>
        <dbReference type="ARBA" id="ARBA00022605"/>
    </source>
</evidence>
<evidence type="ECO:0000256" key="8">
    <source>
        <dbReference type="HAMAP-Rule" id="MF_00134"/>
    </source>
</evidence>
<keyword evidence="5 8" id="KW-0822">Tryptophan biosynthesis</keyword>
<sequence length="260" mass="29431">MVNILNTIVRKKAERLNLAKSTAPINELKKRIYDIDKTRNFADAVKKTDKKIKLIAEIKKASPSKGLIRKDFDPIKIASIYDKKPVSAISVLSEEDFFQGNLSYIKMVKDVTSKPILRKDFIFDEYQIYESRANHADAILLIAAILEKNQAEEYLHLAKDLGLYVLFEVHDEDDLEKALLIDADIIGINNRDLKTLEIDLSTTFSLKKDIPKDKIVVSESGIKNRNDVLKLETIGIDAMLIGSSLMQAKDIGKKIDELLN</sequence>
<keyword evidence="4 8" id="KW-0210">Decarboxylase</keyword>
<reference evidence="10 11" key="1">
    <citation type="submission" date="2020-03" db="EMBL/GenBank/DDBJ databases">
        <title>Complete genome sequences of two sulfur-disproportionating bacterial strains T55J and Mzg5.</title>
        <authorList>
            <person name="Umezawa K."/>
            <person name="Kojima H."/>
            <person name="Kato Y."/>
            <person name="Fukui M."/>
        </authorList>
    </citation>
    <scope>NUCLEOTIDE SEQUENCE [LARGE SCALE GENOMIC DNA]</scope>
    <source>
        <strain evidence="10 11">T55J</strain>
    </source>
</reference>
<dbReference type="GO" id="GO:0004640">
    <property type="term" value="F:phosphoribosylanthranilate isomerase activity"/>
    <property type="evidence" value="ECO:0007669"/>
    <property type="project" value="TreeGrafter"/>
</dbReference>
<comment type="pathway">
    <text evidence="2 8">Amino-acid biosynthesis; L-tryptophan biosynthesis; L-tryptophan from chorismate: step 4/5.</text>
</comment>